<keyword evidence="2" id="KW-1185">Reference proteome</keyword>
<comment type="caution">
    <text evidence="1">The sequence shown here is derived from an EMBL/GenBank/DDBJ whole genome shotgun (WGS) entry which is preliminary data.</text>
</comment>
<gene>
    <name evidence="1" type="ORF">HMPREF0063_12516</name>
</gene>
<protein>
    <submittedName>
        <fullName evidence="1">Uncharacterized protein</fullName>
    </submittedName>
</protein>
<evidence type="ECO:0000313" key="2">
    <source>
        <dbReference type="Proteomes" id="UP000003111"/>
    </source>
</evidence>
<dbReference type="HOGENOM" id="CLU_3179232_0_0_11"/>
<organism evidence="1 2">
    <name type="scientific">Aeromicrobium marinum DSM 15272</name>
    <dbReference type="NCBI Taxonomy" id="585531"/>
    <lineage>
        <taxon>Bacteria</taxon>
        <taxon>Bacillati</taxon>
        <taxon>Actinomycetota</taxon>
        <taxon>Actinomycetes</taxon>
        <taxon>Propionibacteriales</taxon>
        <taxon>Nocardioidaceae</taxon>
        <taxon>Aeromicrobium</taxon>
    </lineage>
</organism>
<sequence>MDLNRRDPDEEFDTWLRASCESQGVPVAVTDPEALKRLAVLLKRAG</sequence>
<name>E2SEQ7_9ACTN</name>
<proteinExistence type="predicted"/>
<reference evidence="1" key="1">
    <citation type="submission" date="2010-08" db="EMBL/GenBank/DDBJ databases">
        <authorList>
            <person name="Muzny D."/>
            <person name="Qin X."/>
            <person name="Buhay C."/>
            <person name="Dugan-Rocha S."/>
            <person name="Ding Y."/>
            <person name="Chen G."/>
            <person name="Hawes A."/>
            <person name="Holder M."/>
            <person name="Jhangiani S."/>
            <person name="Johnson A."/>
            <person name="Khan Z."/>
            <person name="Li Z."/>
            <person name="Liu W."/>
            <person name="Liu X."/>
            <person name="Perez L."/>
            <person name="Shen H."/>
            <person name="Wang Q."/>
            <person name="Watt J."/>
            <person name="Xi L."/>
            <person name="Xin Y."/>
            <person name="Zhou J."/>
            <person name="Deng J."/>
            <person name="Jiang H."/>
            <person name="Liu Y."/>
            <person name="Qu J."/>
            <person name="Song X.-Z."/>
            <person name="Zhang L."/>
            <person name="Villasana D."/>
            <person name="Johnson A."/>
            <person name="Liu J."/>
            <person name="Liyanage D."/>
            <person name="Lorensuhewa L."/>
            <person name="Robinson T."/>
            <person name="Song A."/>
            <person name="Song B.-B."/>
            <person name="Dinh H."/>
            <person name="Thornton R."/>
            <person name="Coyle M."/>
            <person name="Francisco L."/>
            <person name="Jackson L."/>
            <person name="Javaid M."/>
            <person name="Korchina V."/>
            <person name="Kovar C."/>
            <person name="Mata R."/>
            <person name="Mathew T."/>
            <person name="Ngo R."/>
            <person name="Nguyen L."/>
            <person name="Nguyen N."/>
            <person name="Okwuonu G."/>
            <person name="Ongeri F."/>
            <person name="Pham C."/>
            <person name="Simmons D."/>
            <person name="Wilczek-Boney K."/>
            <person name="Hale W."/>
            <person name="Jakkamsetti A."/>
            <person name="Pham P."/>
            <person name="Ruth R."/>
            <person name="San Lucas F."/>
            <person name="Warren J."/>
            <person name="Zhang J."/>
            <person name="Zhao Z."/>
            <person name="Zhou C."/>
            <person name="Zhu D."/>
            <person name="Lee S."/>
            <person name="Bess C."/>
            <person name="Blankenburg K."/>
            <person name="Forbes L."/>
            <person name="Fu Q."/>
            <person name="Gubbala S."/>
            <person name="Hirani K."/>
            <person name="Jayaseelan J.C."/>
            <person name="Lara F."/>
            <person name="Munidasa M."/>
            <person name="Palculict T."/>
            <person name="Patil S."/>
            <person name="Pu L.-L."/>
            <person name="Saada N."/>
            <person name="Tang L."/>
            <person name="Weissenberger G."/>
            <person name="Zhu Y."/>
            <person name="Hemphill L."/>
            <person name="Shang Y."/>
            <person name="Youmans B."/>
            <person name="Ayvaz T."/>
            <person name="Ross M."/>
            <person name="Santibanez J."/>
            <person name="Aqrawi P."/>
            <person name="Gross S."/>
            <person name="Joshi V."/>
            <person name="Fowler G."/>
            <person name="Nazareth L."/>
            <person name="Reid J."/>
            <person name="Worley K."/>
            <person name="Petrosino J."/>
            <person name="Highlander S."/>
            <person name="Gibbs R."/>
        </authorList>
    </citation>
    <scope>NUCLEOTIDE SEQUENCE [LARGE SCALE GENOMIC DNA]</scope>
    <source>
        <strain evidence="1">DSM 15272</strain>
    </source>
</reference>
<dbReference type="AlphaFoldDB" id="E2SEQ7"/>
<evidence type="ECO:0000313" key="1">
    <source>
        <dbReference type="EMBL" id="EFQ82354.1"/>
    </source>
</evidence>
<dbReference type="Proteomes" id="UP000003111">
    <property type="component" value="Unassembled WGS sequence"/>
</dbReference>
<accession>E2SEQ7</accession>
<dbReference type="EMBL" id="ACLF03000008">
    <property type="protein sequence ID" value="EFQ82354.1"/>
    <property type="molecule type" value="Genomic_DNA"/>
</dbReference>